<sequence>MKEHQPSELLWSASQEELKKGYRFEPDSGVYRCLACSAQSEQGVIYPAGEERPGLYLDAGRWMKEHIASAHGSMMHYLSGLDKKWTGLSDLQRSLLLLFHEGHSDAEIVKKVGGGSASTIRNHRFMLREKEKQARLFLAMMELLRESKEQAPKPSGAAGQAISPDEELPEGLGKLFPQGAHGPLKRWPGKESLRIRIAGLLAQRFELHKRYTEKEVNDVLEQAWPDYAVLRRYMVEYGFMERKDDGSAYWLAEEKESTGTEAAAEADSGSVGAKPSREKRKELVQAYQETERPAGVFRVINRRTGRMLVGSSRNLGGMKNRIWFQLENGSHPSKELQEEFRASDGEGIDFEVLEELPLRGINADEAGKLLAQLEAKWMDELKPYGERGYHPEPRESGGGR</sequence>
<dbReference type="Pfam" id="PF09860">
    <property type="entry name" value="DUF2087"/>
    <property type="match status" value="1"/>
</dbReference>
<feature type="domain" description="DUF2087" evidence="2">
    <location>
        <begin position="184"/>
        <end position="251"/>
    </location>
</feature>
<evidence type="ECO:0000256" key="1">
    <source>
        <dbReference type="SAM" id="MobiDB-lite"/>
    </source>
</evidence>
<organism evidence="3 4">
    <name type="scientific">Paenibacillus mucilaginosus (strain KNP414)</name>
    <dbReference type="NCBI Taxonomy" id="1036673"/>
    <lineage>
        <taxon>Bacteria</taxon>
        <taxon>Bacillati</taxon>
        <taxon>Bacillota</taxon>
        <taxon>Bacilli</taxon>
        <taxon>Bacillales</taxon>
        <taxon>Paenibacillaceae</taxon>
        <taxon>Paenibacillus</taxon>
    </lineage>
</organism>
<dbReference type="KEGG" id="pms:KNP414_02567"/>
<evidence type="ECO:0000259" key="2">
    <source>
        <dbReference type="Pfam" id="PF09860"/>
    </source>
</evidence>
<protein>
    <recommendedName>
        <fullName evidence="2">DUF2087 domain-containing protein</fullName>
    </recommendedName>
</protein>
<dbReference type="InterPro" id="IPR035901">
    <property type="entry name" value="GIY-YIG_endonuc_sf"/>
</dbReference>
<reference evidence="3 4" key="2">
    <citation type="journal article" date="2013" name="Genome Announc.">
        <title>Genome Sequence of Growth-Improving Paenibacillus mucilaginosus Strain KNP414.</title>
        <authorList>
            <person name="Lu J.J."/>
            <person name="Wang J.F."/>
            <person name="Hu X.F."/>
        </authorList>
    </citation>
    <scope>NUCLEOTIDE SEQUENCE [LARGE SCALE GENOMIC DNA]</scope>
    <source>
        <strain evidence="3 4">KNP414</strain>
    </source>
</reference>
<dbReference type="AlphaFoldDB" id="F8FAN9"/>
<feature type="region of interest" description="Disordered" evidence="1">
    <location>
        <begin position="258"/>
        <end position="279"/>
    </location>
</feature>
<dbReference type="InterPro" id="IPR018656">
    <property type="entry name" value="DUF2087"/>
</dbReference>
<dbReference type="EMBL" id="CP002869">
    <property type="protein sequence ID" value="AEI41128.1"/>
    <property type="molecule type" value="Genomic_DNA"/>
</dbReference>
<dbReference type="Gene3D" id="3.40.1440.10">
    <property type="entry name" value="GIY-YIG endonuclease"/>
    <property type="match status" value="1"/>
</dbReference>
<dbReference type="PATRIC" id="fig|1036673.3.peg.2326"/>
<reference evidence="4" key="1">
    <citation type="submission" date="2011-06" db="EMBL/GenBank/DDBJ databases">
        <title>Complete genome sequence of Paenibacillus mucilaginosus KNP414.</title>
        <authorList>
            <person name="Wang J."/>
            <person name="Hu S."/>
            <person name="Hu X."/>
            <person name="Zhang B."/>
            <person name="Dong D."/>
            <person name="Zhang S."/>
            <person name="Zhao K."/>
            <person name="Wu D."/>
        </authorList>
    </citation>
    <scope>NUCLEOTIDE SEQUENCE [LARGE SCALE GENOMIC DNA]</scope>
    <source>
        <strain evidence="4">KNP414</strain>
    </source>
</reference>
<evidence type="ECO:0000313" key="3">
    <source>
        <dbReference type="EMBL" id="AEI41128.1"/>
    </source>
</evidence>
<dbReference type="Proteomes" id="UP000006620">
    <property type="component" value="Chromosome"/>
</dbReference>
<evidence type="ECO:0000313" key="4">
    <source>
        <dbReference type="Proteomes" id="UP000006620"/>
    </source>
</evidence>
<name>F8FAN9_PAEMK</name>
<dbReference type="HOGENOM" id="CLU_726982_0_0_9"/>
<dbReference type="RefSeq" id="WP_013916289.1">
    <property type="nucleotide sequence ID" value="NC_015690.1"/>
</dbReference>
<gene>
    <name evidence="3" type="ordered locus">KNP414_02567</name>
</gene>
<proteinExistence type="predicted"/>
<accession>F8FAN9</accession>
<dbReference type="CDD" id="cd10451">
    <property type="entry name" value="GIY-YIG_LuxR_like"/>
    <property type="match status" value="1"/>
</dbReference>
<feature type="region of interest" description="Disordered" evidence="1">
    <location>
        <begin position="148"/>
        <end position="170"/>
    </location>
</feature>